<evidence type="ECO:0000313" key="5">
    <source>
        <dbReference type="Proteomes" id="UP000275408"/>
    </source>
</evidence>
<dbReference type="PANTHER" id="PTHR36902">
    <property type="entry name" value="ENRICHED IN SURFACE-LABELED PROTEOME PROTEIN 9"/>
    <property type="match status" value="1"/>
</dbReference>
<dbReference type="OrthoDB" id="5983572at2759"/>
<comment type="caution">
    <text evidence="4">The sequence shown here is derived from an EMBL/GenBank/DDBJ whole genome shotgun (WGS) entry which is preliminary data.</text>
</comment>
<evidence type="ECO:0000256" key="1">
    <source>
        <dbReference type="SAM" id="Phobius"/>
    </source>
</evidence>
<dbReference type="InterPro" id="IPR058831">
    <property type="entry name" value="LolA-like_dom_2nd"/>
</dbReference>
<keyword evidence="1" id="KW-0472">Membrane</keyword>
<feature type="transmembrane region" description="Helical" evidence="1">
    <location>
        <begin position="413"/>
        <end position="436"/>
    </location>
</feature>
<keyword evidence="1" id="KW-0812">Transmembrane</keyword>
<protein>
    <recommendedName>
        <fullName evidence="3">LolA-like domain-containing protein</fullName>
    </recommendedName>
</protein>
<evidence type="ECO:0000313" key="4">
    <source>
        <dbReference type="EMBL" id="RMX58019.1"/>
    </source>
</evidence>
<keyword evidence="1" id="KW-1133">Transmembrane helix</keyword>
<sequence length="452" mass="51567">MLIKMSSVTFFLICCLFFFLEFVSSLECSSNSQEADYEPFPRNVTPTEFHTRMEITLSHRNATYFVNERYDEAKERGAFTLLAEEYDWETYYDKSENEIANLYLPILEDEEEKLNLYLNACKSFAWFSVKGWSHTSGNASVPVLVEARPQSAVNLSGGIIHSYSFIDFFFDEPEFQAQREIWCRGAIRPPPLPKLPSRFDVNLERVTSESTRVWSVQEYYDLDKHLYRKDSDGDPNQTTKTGAGIDIRDGTTMKSTFYNKETGKCNEQKLDSTAPKLKFEEDDAIFDTPFGIIALFKDPDGKPVYQGRGVARGIKCDVWRQIRINWPGDAQAYTIWRWFFTEKEGEESLLVPVRLEIGGEAAINSTDSVEIEFNLNFNSFESRYPTKNAFSSSVICPQEPTTEQQKGLSSGGVTGVAIGCIVLGLCLGSLVVYLWFKRRVLSRMGPPPMKFP</sequence>
<dbReference type="EMBL" id="RCHS01000551">
    <property type="protein sequence ID" value="RMX58019.1"/>
    <property type="molecule type" value="Genomic_DNA"/>
</dbReference>
<dbReference type="STRING" id="46731.A0A3M6UWP3"/>
<accession>A0A3M6UWP3</accession>
<dbReference type="Proteomes" id="UP000275408">
    <property type="component" value="Unassembled WGS sequence"/>
</dbReference>
<dbReference type="Pfam" id="PF25898">
    <property type="entry name" value="LolA_2nd_metazoa"/>
    <property type="match status" value="1"/>
</dbReference>
<dbReference type="PANTHER" id="PTHR36902:SF1">
    <property type="entry name" value="ENRICHED IN SURFACE-LABELED PROTEOME PROTEIN 9"/>
    <property type="match status" value="1"/>
</dbReference>
<evidence type="ECO:0000256" key="2">
    <source>
        <dbReference type="SAM" id="SignalP"/>
    </source>
</evidence>
<gene>
    <name evidence="4" type="ORF">pdam_00020410</name>
</gene>
<evidence type="ECO:0000259" key="3">
    <source>
        <dbReference type="Pfam" id="PF25898"/>
    </source>
</evidence>
<keyword evidence="2" id="KW-0732">Signal</keyword>
<feature type="chain" id="PRO_5018224604" description="LolA-like domain-containing protein" evidence="2">
    <location>
        <begin position="26"/>
        <end position="452"/>
    </location>
</feature>
<organism evidence="4 5">
    <name type="scientific">Pocillopora damicornis</name>
    <name type="common">Cauliflower coral</name>
    <name type="synonym">Millepora damicornis</name>
    <dbReference type="NCBI Taxonomy" id="46731"/>
    <lineage>
        <taxon>Eukaryota</taxon>
        <taxon>Metazoa</taxon>
        <taxon>Cnidaria</taxon>
        <taxon>Anthozoa</taxon>
        <taxon>Hexacorallia</taxon>
        <taxon>Scleractinia</taxon>
        <taxon>Astrocoeniina</taxon>
        <taxon>Pocilloporidae</taxon>
        <taxon>Pocillopora</taxon>
    </lineage>
</organism>
<proteinExistence type="predicted"/>
<feature type="signal peptide" evidence="2">
    <location>
        <begin position="1"/>
        <end position="25"/>
    </location>
</feature>
<feature type="domain" description="LolA-like" evidence="3">
    <location>
        <begin position="180"/>
        <end position="389"/>
    </location>
</feature>
<dbReference type="AlphaFoldDB" id="A0A3M6UWP3"/>
<name>A0A3M6UWP3_POCDA</name>
<reference evidence="4 5" key="1">
    <citation type="journal article" date="2018" name="Sci. Rep.">
        <title>Comparative analysis of the Pocillopora damicornis genome highlights role of immune system in coral evolution.</title>
        <authorList>
            <person name="Cunning R."/>
            <person name="Bay R.A."/>
            <person name="Gillette P."/>
            <person name="Baker A.C."/>
            <person name="Traylor-Knowles N."/>
        </authorList>
    </citation>
    <scope>NUCLEOTIDE SEQUENCE [LARGE SCALE GENOMIC DNA]</scope>
    <source>
        <strain evidence="4">RSMAS</strain>
        <tissue evidence="4">Whole animal</tissue>
    </source>
</reference>
<keyword evidence="5" id="KW-1185">Reference proteome</keyword>